<dbReference type="GO" id="GO:0005615">
    <property type="term" value="C:extracellular space"/>
    <property type="evidence" value="ECO:0007669"/>
    <property type="project" value="TreeGrafter"/>
</dbReference>
<sequence>MEHKVICVLAVVLMLAFGSLAQAQAQTQAQEETCIMAPRERVNCGFPGVTAQQCTERGCCFDDSVRGFPWCFRPMAIENTQEEECPF</sequence>
<keyword evidence="3 6" id="KW-0732">Signal</keyword>
<dbReference type="InterPro" id="IPR017957">
    <property type="entry name" value="P_trefoil_CS"/>
</dbReference>
<dbReference type="GO" id="GO:0030154">
    <property type="term" value="P:cell differentiation"/>
    <property type="evidence" value="ECO:0007669"/>
    <property type="project" value="Ensembl"/>
</dbReference>
<dbReference type="AlphaFoldDB" id="A0A8C6MUM9"/>
<keyword evidence="9" id="KW-1185">Reference proteome</keyword>
<feature type="disulfide bond" evidence="5">
    <location>
        <begin position="44"/>
        <end position="59"/>
    </location>
</feature>
<dbReference type="GO" id="GO:0030277">
    <property type="term" value="P:maintenance of gastrointestinal epithelium"/>
    <property type="evidence" value="ECO:0007669"/>
    <property type="project" value="TreeGrafter"/>
</dbReference>
<organism evidence="8 9">
    <name type="scientific">Mus spicilegus</name>
    <name type="common">Mound-building mouse</name>
    <dbReference type="NCBI Taxonomy" id="10103"/>
    <lineage>
        <taxon>Eukaryota</taxon>
        <taxon>Metazoa</taxon>
        <taxon>Chordata</taxon>
        <taxon>Craniata</taxon>
        <taxon>Vertebrata</taxon>
        <taxon>Euteleostomi</taxon>
        <taxon>Mammalia</taxon>
        <taxon>Eutheria</taxon>
        <taxon>Euarchontoglires</taxon>
        <taxon>Glires</taxon>
        <taxon>Rodentia</taxon>
        <taxon>Myomorpha</taxon>
        <taxon>Muroidea</taxon>
        <taxon>Muridae</taxon>
        <taxon>Murinae</taxon>
        <taxon>Mus</taxon>
        <taxon>Mus</taxon>
    </lineage>
</organism>
<reference evidence="8" key="2">
    <citation type="submission" date="2025-09" db="UniProtKB">
        <authorList>
            <consortium name="Ensembl"/>
        </authorList>
    </citation>
    <scope>IDENTIFICATION</scope>
</reference>
<evidence type="ECO:0000313" key="8">
    <source>
        <dbReference type="Ensembl" id="ENSMSIP00000013459.1"/>
    </source>
</evidence>
<dbReference type="Proteomes" id="UP000694415">
    <property type="component" value="Unplaced"/>
</dbReference>
<dbReference type="CDD" id="cd00111">
    <property type="entry name" value="Trefoil"/>
    <property type="match status" value="1"/>
</dbReference>
<dbReference type="FunFam" id="4.10.110.10:FF:000001">
    <property type="entry name" value="Trefoil factor 3"/>
    <property type="match status" value="1"/>
</dbReference>
<keyword evidence="2" id="KW-0964">Secreted</keyword>
<dbReference type="InterPro" id="IPR044913">
    <property type="entry name" value="P_trefoil_dom_sf"/>
</dbReference>
<dbReference type="InterPro" id="IPR017994">
    <property type="entry name" value="P_trefoil_chordata"/>
</dbReference>
<evidence type="ECO:0000256" key="2">
    <source>
        <dbReference type="ARBA" id="ARBA00022525"/>
    </source>
</evidence>
<evidence type="ECO:0000256" key="5">
    <source>
        <dbReference type="PROSITE-ProRule" id="PRU00779"/>
    </source>
</evidence>
<dbReference type="SMART" id="SM00018">
    <property type="entry name" value="PD"/>
    <property type="match status" value="1"/>
</dbReference>
<dbReference type="InterPro" id="IPR000519">
    <property type="entry name" value="P_trefoil_dom"/>
</dbReference>
<feature type="disulfide bond" evidence="5">
    <location>
        <begin position="54"/>
        <end position="71"/>
    </location>
</feature>
<proteinExistence type="predicted"/>
<name>A0A8C6MUM9_MUSSI</name>
<feature type="disulfide bond" evidence="5">
    <location>
        <begin position="34"/>
        <end position="60"/>
    </location>
</feature>
<dbReference type="PANTHER" id="PTHR13826">
    <property type="entry name" value="INTESTINAL TREFOIL FACTOR-RELATED"/>
    <property type="match status" value="1"/>
</dbReference>
<reference evidence="8" key="1">
    <citation type="submission" date="2025-08" db="UniProtKB">
        <authorList>
            <consortium name="Ensembl"/>
        </authorList>
    </citation>
    <scope>IDENTIFICATION</scope>
</reference>
<evidence type="ECO:0000256" key="1">
    <source>
        <dbReference type="ARBA" id="ARBA00004613"/>
    </source>
</evidence>
<evidence type="ECO:0000313" key="9">
    <source>
        <dbReference type="Proteomes" id="UP000694415"/>
    </source>
</evidence>
<evidence type="ECO:0000256" key="6">
    <source>
        <dbReference type="SAM" id="SignalP"/>
    </source>
</evidence>
<protein>
    <submittedName>
        <fullName evidence="8">Trefoil factor 1</fullName>
    </submittedName>
</protein>
<dbReference type="Gene3D" id="4.10.110.10">
    <property type="entry name" value="Spasmolytic Protein, domain 1"/>
    <property type="match status" value="1"/>
</dbReference>
<dbReference type="GO" id="GO:0008283">
    <property type="term" value="P:cell population proliferation"/>
    <property type="evidence" value="ECO:0007669"/>
    <property type="project" value="Ensembl"/>
</dbReference>
<dbReference type="SUPFAM" id="SSF57492">
    <property type="entry name" value="Trefoil"/>
    <property type="match status" value="1"/>
</dbReference>
<dbReference type="PANTHER" id="PTHR13826:SF18">
    <property type="entry name" value="TREFOIL FACTOR 1"/>
    <property type="match status" value="1"/>
</dbReference>
<comment type="subcellular location">
    <subcellularLocation>
        <location evidence="1">Secreted</location>
    </subcellularLocation>
</comment>
<dbReference type="PROSITE" id="PS00025">
    <property type="entry name" value="P_TREFOIL_1"/>
    <property type="match status" value="1"/>
</dbReference>
<dbReference type="GO" id="GO:0008285">
    <property type="term" value="P:negative regulation of cell population proliferation"/>
    <property type="evidence" value="ECO:0007669"/>
    <property type="project" value="Ensembl"/>
</dbReference>
<feature type="signal peptide" evidence="6">
    <location>
        <begin position="1"/>
        <end position="21"/>
    </location>
</feature>
<dbReference type="GeneTree" id="ENSGT00940000162623"/>
<accession>A0A8C6MUM9</accession>
<evidence type="ECO:0000256" key="4">
    <source>
        <dbReference type="ARBA" id="ARBA00023157"/>
    </source>
</evidence>
<evidence type="ECO:0000256" key="3">
    <source>
        <dbReference type="ARBA" id="ARBA00022729"/>
    </source>
</evidence>
<feature type="domain" description="P-type" evidence="7">
    <location>
        <begin position="32"/>
        <end position="75"/>
    </location>
</feature>
<dbReference type="Ensembl" id="ENSMSIT00000017091.1">
    <property type="protein sequence ID" value="ENSMSIP00000013459.1"/>
    <property type="gene ID" value="ENSMSIG00000011643.1"/>
</dbReference>
<feature type="chain" id="PRO_5034266573" evidence="6">
    <location>
        <begin position="22"/>
        <end position="87"/>
    </location>
</feature>
<evidence type="ECO:0000259" key="7">
    <source>
        <dbReference type="PROSITE" id="PS51448"/>
    </source>
</evidence>
<dbReference type="PROSITE" id="PS51448">
    <property type="entry name" value="P_TREFOIL_2"/>
    <property type="match status" value="1"/>
</dbReference>
<dbReference type="PRINTS" id="PR00680">
    <property type="entry name" value="PTREFOIL"/>
</dbReference>
<dbReference type="Pfam" id="PF00088">
    <property type="entry name" value="Trefoil"/>
    <property type="match status" value="1"/>
</dbReference>
<keyword evidence="4 5" id="KW-1015">Disulfide bond</keyword>